<dbReference type="Proteomes" id="UP000009223">
    <property type="component" value="Chromosome"/>
</dbReference>
<evidence type="ECO:0000313" key="2">
    <source>
        <dbReference type="Proteomes" id="UP000009223"/>
    </source>
</evidence>
<gene>
    <name evidence="1" type="ordered locus">TREPR_0793</name>
</gene>
<protein>
    <submittedName>
        <fullName evidence="1">Tetratricopeptide repeat domain protein</fullName>
    </submittedName>
</protein>
<evidence type="ECO:0000313" key="1">
    <source>
        <dbReference type="EMBL" id="AEF86542.1"/>
    </source>
</evidence>
<name>F5YJA2_TREPZ</name>
<keyword evidence="2" id="KW-1185">Reference proteome</keyword>
<accession>F5YJA2</accession>
<dbReference type="RefSeq" id="WP_015709250.1">
    <property type="nucleotide sequence ID" value="NC_015578.1"/>
</dbReference>
<dbReference type="EMBL" id="CP001843">
    <property type="protein sequence ID" value="AEF86542.1"/>
    <property type="molecule type" value="Genomic_DNA"/>
</dbReference>
<proteinExistence type="predicted"/>
<dbReference type="HOGENOM" id="CLU_918088_0_0_12"/>
<dbReference type="STRING" id="545694.TREPR_0793"/>
<dbReference type="AlphaFoldDB" id="F5YJA2"/>
<dbReference type="eggNOG" id="COG0457">
    <property type="taxonomic scope" value="Bacteria"/>
</dbReference>
<dbReference type="SUPFAM" id="SSF48452">
    <property type="entry name" value="TPR-like"/>
    <property type="match status" value="2"/>
</dbReference>
<dbReference type="InterPro" id="IPR011990">
    <property type="entry name" value="TPR-like_helical_dom_sf"/>
</dbReference>
<reference evidence="1 2" key="2">
    <citation type="journal article" date="2011" name="ISME J.">
        <title>RNA-seq reveals cooperative metabolic interactions between two termite-gut spirochete species in co-culture.</title>
        <authorList>
            <person name="Rosenthal A.Z."/>
            <person name="Matson E.G."/>
            <person name="Eldar A."/>
            <person name="Leadbetter J.R."/>
        </authorList>
    </citation>
    <scope>NUCLEOTIDE SEQUENCE [LARGE SCALE GENOMIC DNA]</scope>
    <source>
        <strain evidence="2">ATCC BAA-887 / DSM 12427 / ZAS-2</strain>
    </source>
</reference>
<dbReference type="Gene3D" id="1.25.40.10">
    <property type="entry name" value="Tetratricopeptide repeat domain"/>
    <property type="match status" value="1"/>
</dbReference>
<reference evidence="2" key="1">
    <citation type="submission" date="2009-12" db="EMBL/GenBank/DDBJ databases">
        <title>Complete sequence of Treponema primitia strain ZAS-2.</title>
        <authorList>
            <person name="Tetu S.G."/>
            <person name="Matson E."/>
            <person name="Ren Q."/>
            <person name="Seshadri R."/>
            <person name="Elbourne L."/>
            <person name="Hassan K.A."/>
            <person name="Durkin A."/>
            <person name="Radune D."/>
            <person name="Mohamoud Y."/>
            <person name="Shay R."/>
            <person name="Jin S."/>
            <person name="Zhang X."/>
            <person name="Lucey K."/>
            <person name="Ballor N.R."/>
            <person name="Ottesen E."/>
            <person name="Rosenthal R."/>
            <person name="Allen A."/>
            <person name="Leadbetter J.R."/>
            <person name="Paulsen I.T."/>
        </authorList>
    </citation>
    <scope>NUCLEOTIDE SEQUENCE [LARGE SCALE GENOMIC DNA]</scope>
    <source>
        <strain evidence="2">ATCC BAA-887 / DSM 12427 / ZAS-2</strain>
    </source>
</reference>
<organism evidence="1 2">
    <name type="scientific">Treponema primitia (strain ATCC BAA-887 / DSM 12427 / ZAS-2)</name>
    <dbReference type="NCBI Taxonomy" id="545694"/>
    <lineage>
        <taxon>Bacteria</taxon>
        <taxon>Pseudomonadati</taxon>
        <taxon>Spirochaetota</taxon>
        <taxon>Spirochaetia</taxon>
        <taxon>Spirochaetales</taxon>
        <taxon>Treponemataceae</taxon>
        <taxon>Treponema</taxon>
    </lineage>
</organism>
<dbReference type="KEGG" id="tpi:TREPR_0793"/>
<sequence length="310" mass="33608">MIRAGKTELYRRAGQSALVAAVILTTLLSATALLTGCSSAPKGQPEIRSQRRGALDQLEAANREADRGNYENALLLINESRRQAISADDPSLIIRSGLSRGNILAYMNRDAESRADFDAALSEAQRIGDPELAALSRVYIARSRLLSAQAEEPGAANSIAAEIRTQVRKDLDLIKKEQNGAALGWTVVALAEKELGRWSEAENALKQALGIHLKGGYLELAAYDWYLTASVRSVAGQYLPALSALEEALGLDRRAENSYGLAMDWRVMGDIYKKQSNSVAANIAYRRAADIFAAINMKKEAADAESRIGQ</sequence>